<feature type="transmembrane region" description="Helical" evidence="1">
    <location>
        <begin position="12"/>
        <end position="32"/>
    </location>
</feature>
<sequence>MPNPLVSLPKDYLGGGLMILIGASAAGMGATYSIGTLRQMGPGFFPVALGVLLMFAGTAIAVAAWLERARAGVVKSETLPPEWRGWACIVGALIAFVILGRYGGLLAACAAVVFIAAMGDRDNKLKDGLLLMAIMLVFAIVVIWGALRMSFPLFTWGGA</sequence>
<evidence type="ECO:0000259" key="2">
    <source>
        <dbReference type="Pfam" id="PF07331"/>
    </source>
</evidence>
<comment type="caution">
    <text evidence="3">The sequence shown here is derived from an EMBL/GenBank/DDBJ whole genome shotgun (WGS) entry which is preliminary data.</text>
</comment>
<feature type="transmembrane region" description="Helical" evidence="1">
    <location>
        <begin position="44"/>
        <end position="66"/>
    </location>
</feature>
<dbReference type="Pfam" id="PF07331">
    <property type="entry name" value="TctB"/>
    <property type="match status" value="1"/>
</dbReference>
<keyword evidence="1" id="KW-1133">Transmembrane helix</keyword>
<feature type="transmembrane region" description="Helical" evidence="1">
    <location>
        <begin position="129"/>
        <end position="147"/>
    </location>
</feature>
<gene>
    <name evidence="3" type="ORF">F6X42_04715</name>
</gene>
<dbReference type="EMBL" id="VZQQ01000003">
    <property type="protein sequence ID" value="MBC8745954.1"/>
    <property type="molecule type" value="Genomic_DNA"/>
</dbReference>
<dbReference type="Proteomes" id="UP000736373">
    <property type="component" value="Unassembled WGS sequence"/>
</dbReference>
<evidence type="ECO:0000256" key="1">
    <source>
        <dbReference type="SAM" id="Phobius"/>
    </source>
</evidence>
<keyword evidence="4" id="KW-1185">Reference proteome</keyword>
<dbReference type="InterPro" id="IPR009936">
    <property type="entry name" value="DUF1468"/>
</dbReference>
<evidence type="ECO:0000313" key="3">
    <source>
        <dbReference type="EMBL" id="MBC8745954.1"/>
    </source>
</evidence>
<feature type="domain" description="DUF1468" evidence="2">
    <location>
        <begin position="15"/>
        <end position="152"/>
    </location>
</feature>
<evidence type="ECO:0000313" key="4">
    <source>
        <dbReference type="Proteomes" id="UP000736373"/>
    </source>
</evidence>
<keyword evidence="1" id="KW-0812">Transmembrane</keyword>
<name>A0ABR7PHW0_9BURK</name>
<feature type="transmembrane region" description="Helical" evidence="1">
    <location>
        <begin position="86"/>
        <end position="117"/>
    </location>
</feature>
<keyword evidence="1" id="KW-0472">Membrane</keyword>
<accession>A0ABR7PHW0</accession>
<dbReference type="RefSeq" id="WP_187633085.1">
    <property type="nucleotide sequence ID" value="NZ_VZQQ01000003.1"/>
</dbReference>
<proteinExistence type="predicted"/>
<protein>
    <submittedName>
        <fullName evidence="3">Tripartite tricarboxylate transporter TctB family protein</fullName>
    </submittedName>
</protein>
<reference evidence="3 4" key="1">
    <citation type="submission" date="2019-09" db="EMBL/GenBank/DDBJ databases">
        <title>Paraburkholderia podalyriae sp. nov., A South African Podalyria-associated rhizobium.</title>
        <authorList>
            <person name="Mavima L."/>
            <person name="Beukes C.W."/>
            <person name="Palmer M."/>
            <person name="De Meyer S.E."/>
            <person name="James E.K."/>
            <person name="Maluk M."/>
            <person name="Avontuur J.R."/>
            <person name="Chan W.Y."/>
            <person name="Venter S.N."/>
            <person name="Steenkamp E.T."/>
        </authorList>
    </citation>
    <scope>NUCLEOTIDE SEQUENCE [LARGE SCALE GENOMIC DNA]</scope>
    <source>
        <strain evidence="3 4">WC7.3b</strain>
    </source>
</reference>
<organism evidence="3 4">
    <name type="scientific">Paraburkholderia podalyriae</name>
    <dbReference type="NCBI Taxonomy" id="1938811"/>
    <lineage>
        <taxon>Bacteria</taxon>
        <taxon>Pseudomonadati</taxon>
        <taxon>Pseudomonadota</taxon>
        <taxon>Betaproteobacteria</taxon>
        <taxon>Burkholderiales</taxon>
        <taxon>Burkholderiaceae</taxon>
        <taxon>Paraburkholderia</taxon>
    </lineage>
</organism>